<feature type="domain" description="Membrane transport protein MMPL" evidence="8">
    <location>
        <begin position="51"/>
        <end position="299"/>
    </location>
</feature>
<gene>
    <name evidence="9" type="ORF">MFLO_14022</name>
</gene>
<keyword evidence="5 7" id="KW-1133">Transmembrane helix</keyword>
<evidence type="ECO:0000256" key="1">
    <source>
        <dbReference type="ARBA" id="ARBA00004651"/>
    </source>
</evidence>
<protein>
    <recommendedName>
        <fullName evidence="8">Membrane transport protein MMPL domain-containing protein</fullName>
    </recommendedName>
</protein>
<evidence type="ECO:0000256" key="2">
    <source>
        <dbReference type="ARBA" id="ARBA00010157"/>
    </source>
</evidence>
<organism evidence="9 10">
    <name type="scientific">Listeria floridensis FSL S10-1187</name>
    <dbReference type="NCBI Taxonomy" id="1265817"/>
    <lineage>
        <taxon>Bacteria</taxon>
        <taxon>Bacillati</taxon>
        <taxon>Bacillota</taxon>
        <taxon>Bacilli</taxon>
        <taxon>Bacillales</taxon>
        <taxon>Listeriaceae</taxon>
        <taxon>Listeria</taxon>
    </lineage>
</organism>
<evidence type="ECO:0000256" key="5">
    <source>
        <dbReference type="ARBA" id="ARBA00022989"/>
    </source>
</evidence>
<dbReference type="EMBL" id="AODF01000037">
    <property type="protein sequence ID" value="EUJ26487.1"/>
    <property type="molecule type" value="Genomic_DNA"/>
</dbReference>
<evidence type="ECO:0000256" key="3">
    <source>
        <dbReference type="ARBA" id="ARBA00022475"/>
    </source>
</evidence>
<dbReference type="SUPFAM" id="SSF82866">
    <property type="entry name" value="Multidrug efflux transporter AcrB transmembrane domain"/>
    <property type="match status" value="1"/>
</dbReference>
<dbReference type="Pfam" id="PF03176">
    <property type="entry name" value="MMPL"/>
    <property type="match status" value="1"/>
</dbReference>
<comment type="caution">
    <text evidence="9">The sequence shown here is derived from an EMBL/GenBank/DDBJ whole genome shotgun (WGS) entry which is preliminary data.</text>
</comment>
<keyword evidence="4 7" id="KW-0812">Transmembrane</keyword>
<keyword evidence="6 7" id="KW-0472">Membrane</keyword>
<keyword evidence="3" id="KW-1003">Cell membrane</keyword>
<feature type="transmembrane region" description="Helical" evidence="7">
    <location>
        <begin position="20"/>
        <end position="36"/>
    </location>
</feature>
<evidence type="ECO:0000313" key="10">
    <source>
        <dbReference type="Proteomes" id="UP000019249"/>
    </source>
</evidence>
<dbReference type="Gene3D" id="1.20.1640.10">
    <property type="entry name" value="Multidrug efflux transporter AcrB transmembrane domain"/>
    <property type="match status" value="1"/>
</dbReference>
<evidence type="ECO:0000256" key="7">
    <source>
        <dbReference type="SAM" id="Phobius"/>
    </source>
</evidence>
<accession>A0ABN0RCC3</accession>
<dbReference type="InterPro" id="IPR004869">
    <property type="entry name" value="MMPL_dom"/>
</dbReference>
<dbReference type="Proteomes" id="UP000019249">
    <property type="component" value="Unassembled WGS sequence"/>
</dbReference>
<comment type="subcellular location">
    <subcellularLocation>
        <location evidence="1">Cell membrane</location>
        <topology evidence="1">Multi-pass membrane protein</topology>
    </subcellularLocation>
</comment>
<feature type="transmembrane region" description="Helical" evidence="7">
    <location>
        <begin position="201"/>
        <end position="219"/>
    </location>
</feature>
<sequence length="329" mass="36636">MESKLRKLANLVGGKKGRFVTIGIWILAIIAMQLFLPSSASYKDDTAADLAKTEPSVQADEKMNRYFSDSSGIPLFITWTKAEGLSIQELKLIQDLNRSLTEKPLSYQEQTIPLEKMPPQALLSERSKDGTTFIQTILMNEKASSDQLGSSIDQLKKRTKQVMGENPFAVELQNDQKLIARTTGPAGISVDASGLFKDADVSLLIATVCIVLVILLIIYRSPILALIPLIAVLFAYLALTPLLGLFGKLGWISYSSQGLSIMTVLLFGAGTDYCLFLIARFRHYLKHEQDRFLAFKKSFQWYLGSDSFKRTYCYGCTCFVACGEIWIIP</sequence>
<dbReference type="PANTHER" id="PTHR33406">
    <property type="entry name" value="MEMBRANE PROTEIN MJ1562-RELATED"/>
    <property type="match status" value="1"/>
</dbReference>
<evidence type="ECO:0000313" key="9">
    <source>
        <dbReference type="EMBL" id="EUJ26487.1"/>
    </source>
</evidence>
<evidence type="ECO:0000256" key="4">
    <source>
        <dbReference type="ARBA" id="ARBA00022692"/>
    </source>
</evidence>
<evidence type="ECO:0000259" key="8">
    <source>
        <dbReference type="Pfam" id="PF03176"/>
    </source>
</evidence>
<dbReference type="InterPro" id="IPR050545">
    <property type="entry name" value="Mycobact_MmpL"/>
</dbReference>
<keyword evidence="10" id="KW-1185">Reference proteome</keyword>
<evidence type="ECO:0000256" key="6">
    <source>
        <dbReference type="ARBA" id="ARBA00023136"/>
    </source>
</evidence>
<reference evidence="9 10" key="1">
    <citation type="journal article" date="2014" name="Int. J. Syst. Evol. Microbiol.">
        <title>Listeria floridensis sp. nov., Listeria aquatica sp. nov., Listeria cornellensis sp. nov., Listeria riparia sp. nov. and Listeria grandensis sp. nov., from agricultural and natural environments.</title>
        <authorList>
            <person name="den Bakker H.C."/>
            <person name="Warchocki S."/>
            <person name="Wright E.M."/>
            <person name="Allred A.F."/>
            <person name="Ahlstrom C."/>
            <person name="Manuel C.S."/>
            <person name="Stasiewicz M.J."/>
            <person name="Burrell A."/>
            <person name="Roof S."/>
            <person name="Strawn L."/>
            <person name="Fortes E.D."/>
            <person name="Nightingale K.K."/>
            <person name="Kephart D."/>
            <person name="Wiedmann M."/>
        </authorList>
    </citation>
    <scope>NUCLEOTIDE SEQUENCE [LARGE SCALE GENOMIC DNA]</scope>
    <source>
        <strain evidence="9 10">FSL S10-1187</strain>
    </source>
</reference>
<comment type="similarity">
    <text evidence="2">Belongs to the resistance-nodulation-cell division (RND) (TC 2.A.6) family. MmpL subfamily.</text>
</comment>
<proteinExistence type="inferred from homology"/>
<name>A0ABN0RCC3_9LIST</name>
<dbReference type="PANTHER" id="PTHR33406:SF6">
    <property type="entry name" value="MEMBRANE PROTEIN YDGH-RELATED"/>
    <property type="match status" value="1"/>
</dbReference>
<feature type="transmembrane region" description="Helical" evidence="7">
    <location>
        <begin position="259"/>
        <end position="279"/>
    </location>
</feature>
<feature type="transmembrane region" description="Helical" evidence="7">
    <location>
        <begin position="226"/>
        <end position="247"/>
    </location>
</feature>